<accession>A0ABT9Q9L6</accession>
<dbReference type="Gene3D" id="3.30.450.180">
    <property type="match status" value="1"/>
</dbReference>
<evidence type="ECO:0000259" key="1">
    <source>
        <dbReference type="PROSITE" id="PS50943"/>
    </source>
</evidence>
<name>A0ABT9Q9L6_9ACTN</name>
<protein>
    <submittedName>
        <fullName evidence="2">Transcriptional regulator with XRE-family HTH domain</fullName>
    </submittedName>
</protein>
<feature type="domain" description="HTH cro/C1-type" evidence="1">
    <location>
        <begin position="3"/>
        <end position="50"/>
    </location>
</feature>
<evidence type="ECO:0000313" key="3">
    <source>
        <dbReference type="Proteomes" id="UP001225356"/>
    </source>
</evidence>
<dbReference type="SUPFAM" id="SSF47413">
    <property type="entry name" value="lambda repressor-like DNA-binding domains"/>
    <property type="match status" value="1"/>
</dbReference>
<reference evidence="2 3" key="1">
    <citation type="submission" date="2023-07" db="EMBL/GenBank/DDBJ databases">
        <title>Sequencing the genomes of 1000 actinobacteria strains.</title>
        <authorList>
            <person name="Klenk H.-P."/>
        </authorList>
    </citation>
    <scope>NUCLEOTIDE SEQUENCE [LARGE SCALE GENOMIC DNA]</scope>
    <source>
        <strain evidence="2 3">DSM 46740</strain>
    </source>
</reference>
<evidence type="ECO:0000313" key="2">
    <source>
        <dbReference type="EMBL" id="MDP9843404.1"/>
    </source>
</evidence>
<comment type="caution">
    <text evidence="2">The sequence shown here is derived from an EMBL/GenBank/DDBJ whole genome shotgun (WGS) entry which is preliminary data.</text>
</comment>
<dbReference type="PANTHER" id="PTHR35010">
    <property type="entry name" value="BLL4672 PROTEIN-RELATED"/>
    <property type="match status" value="1"/>
</dbReference>
<dbReference type="CDD" id="cd00093">
    <property type="entry name" value="HTH_XRE"/>
    <property type="match status" value="1"/>
</dbReference>
<dbReference type="InterPro" id="IPR041413">
    <property type="entry name" value="MLTR_LBD"/>
</dbReference>
<dbReference type="InterPro" id="IPR001387">
    <property type="entry name" value="Cro/C1-type_HTH"/>
</dbReference>
<organism evidence="2 3">
    <name type="scientific">Streptosporangium lutulentum</name>
    <dbReference type="NCBI Taxonomy" id="1461250"/>
    <lineage>
        <taxon>Bacteria</taxon>
        <taxon>Bacillati</taxon>
        <taxon>Actinomycetota</taxon>
        <taxon>Actinomycetes</taxon>
        <taxon>Streptosporangiales</taxon>
        <taxon>Streptosporangiaceae</taxon>
        <taxon>Streptosporangium</taxon>
    </lineage>
</organism>
<dbReference type="Proteomes" id="UP001225356">
    <property type="component" value="Unassembled WGS sequence"/>
</dbReference>
<proteinExistence type="predicted"/>
<dbReference type="PROSITE" id="PS50943">
    <property type="entry name" value="HTH_CROC1"/>
    <property type="match status" value="1"/>
</dbReference>
<dbReference type="Pfam" id="PF13560">
    <property type="entry name" value="HTH_31"/>
    <property type="match status" value="1"/>
</dbReference>
<keyword evidence="3" id="KW-1185">Reference proteome</keyword>
<dbReference type="EMBL" id="JAUSQU010000001">
    <property type="protein sequence ID" value="MDP9843404.1"/>
    <property type="molecule type" value="Genomic_DNA"/>
</dbReference>
<sequence>MPGLRREEIAQLAGVSPDYYTRLEQGRQRTASRAVLDGVAGALRLTADERSHLYTLAGVADADGISPGAPARRTVDRKVQRVLDLLDDTPAVLFGPFIDVITANRAASFLFADFNTMPARERNGLRWMLLSSAARELYGRSWEDAATEMIGMLRIDAGRIPDHPRLAELVAELNDESALFDRVWQEHRVSTWLHERKILRHPGFGDMEFFNELITLHSAPGQTLVVMIPADPVTFRTALRA</sequence>
<gene>
    <name evidence="2" type="ORF">J2853_002615</name>
</gene>
<dbReference type="Gene3D" id="1.10.260.40">
    <property type="entry name" value="lambda repressor-like DNA-binding domains"/>
    <property type="match status" value="1"/>
</dbReference>
<dbReference type="PANTHER" id="PTHR35010:SF2">
    <property type="entry name" value="BLL4672 PROTEIN"/>
    <property type="match status" value="1"/>
</dbReference>
<dbReference type="InterPro" id="IPR010982">
    <property type="entry name" value="Lambda_DNA-bd_dom_sf"/>
</dbReference>
<dbReference type="Pfam" id="PF17765">
    <property type="entry name" value="MLTR_LBD"/>
    <property type="match status" value="1"/>
</dbReference>